<gene>
    <name evidence="1" type="ORF">E5357_04970</name>
</gene>
<organism evidence="1 2">
    <name type="scientific">Hominisplanchenecus murintestinalis</name>
    <dbReference type="NCBI Taxonomy" id="2941517"/>
    <lineage>
        <taxon>Bacteria</taxon>
        <taxon>Bacillati</taxon>
        <taxon>Bacillota</taxon>
        <taxon>Clostridia</taxon>
        <taxon>Lachnospirales</taxon>
        <taxon>Lachnospiraceae</taxon>
        <taxon>Hominisplanchenecus</taxon>
    </lineage>
</organism>
<accession>A0AC61R1C5</accession>
<comment type="caution">
    <text evidence="1">The sequence shown here is derived from an EMBL/GenBank/DDBJ whole genome shotgun (WGS) entry which is preliminary data.</text>
</comment>
<reference evidence="1" key="1">
    <citation type="submission" date="2019-04" db="EMBL/GenBank/DDBJ databases">
        <title>Microbes associate with the intestines of laboratory mice.</title>
        <authorList>
            <person name="Navarre W."/>
            <person name="Wong E."/>
            <person name="Huang K."/>
            <person name="Tropini C."/>
            <person name="Ng K."/>
            <person name="Yu B."/>
        </authorList>
    </citation>
    <scope>NUCLEOTIDE SEQUENCE</scope>
    <source>
        <strain evidence="1">NM72_1-8</strain>
    </source>
</reference>
<sequence>MVKQKVVVKNLTGLHLRPAGLLCKEAINFKCSIHFQFHDTYANAKSVLSVLSACVKCGDEVEFTCEGEDEEEALKTIIAAIENGLGE</sequence>
<proteinExistence type="predicted"/>
<protein>
    <submittedName>
        <fullName evidence="1">HPr family phosphocarrier protein</fullName>
    </submittedName>
</protein>
<dbReference type="Proteomes" id="UP000307720">
    <property type="component" value="Unassembled WGS sequence"/>
</dbReference>
<dbReference type="EMBL" id="SRZB01000006">
    <property type="protein sequence ID" value="TGX99633.1"/>
    <property type="molecule type" value="Genomic_DNA"/>
</dbReference>
<evidence type="ECO:0000313" key="1">
    <source>
        <dbReference type="EMBL" id="TGX99633.1"/>
    </source>
</evidence>
<evidence type="ECO:0000313" key="2">
    <source>
        <dbReference type="Proteomes" id="UP000307720"/>
    </source>
</evidence>
<keyword evidence="2" id="KW-1185">Reference proteome</keyword>
<name>A0AC61R1C5_9FIRM</name>